<evidence type="ECO:0000313" key="4">
    <source>
        <dbReference type="Proteomes" id="UP000070188"/>
    </source>
</evidence>
<dbReference type="Proteomes" id="UP000070188">
    <property type="component" value="Unassembled WGS sequence"/>
</dbReference>
<dbReference type="AlphaFoldDB" id="A0A132MU98"/>
<evidence type="ECO:0000256" key="1">
    <source>
        <dbReference type="SAM" id="MobiDB-lite"/>
    </source>
</evidence>
<organism evidence="3 4">
    <name type="scientific">Carbonactinospora thermoautotrophica</name>
    <dbReference type="NCBI Taxonomy" id="1469144"/>
    <lineage>
        <taxon>Bacteria</taxon>
        <taxon>Bacillati</taxon>
        <taxon>Actinomycetota</taxon>
        <taxon>Actinomycetes</taxon>
        <taxon>Kitasatosporales</taxon>
        <taxon>Carbonactinosporaceae</taxon>
        <taxon>Carbonactinospora</taxon>
    </lineage>
</organism>
<dbReference type="EMBL" id="LAXD01000001">
    <property type="protein sequence ID" value="KWX00942.1"/>
    <property type="molecule type" value="Genomic_DNA"/>
</dbReference>
<proteinExistence type="predicted"/>
<dbReference type="EMBL" id="LAXD01000005">
    <property type="protein sequence ID" value="KWW97223.1"/>
    <property type="molecule type" value="Genomic_DNA"/>
</dbReference>
<comment type="caution">
    <text evidence="3">The sequence shown here is derived from an EMBL/GenBank/DDBJ whole genome shotgun (WGS) entry which is preliminary data.</text>
</comment>
<accession>A0A132MU98</accession>
<gene>
    <name evidence="3" type="ORF">LI90_1970</name>
    <name evidence="2" type="ORF">LI90_4448</name>
</gene>
<sequence length="297" mass="32064">MTGNRLAGNRLTGNSEEARPGLAPGARSPAGTMFAALYGELAPHPWRDPDTAQDAYFLFHTRSLAMGWLDDITTAVRKTAGGIEERELGAAGLWSMNDAGRDHPLAAPEASLVAWFQVGVEPVFDDRPLPVQPFLRCAGDAVARIGSLMLQAVQVLLPVQGLDTSSRPEYARMPSLLTAGWFGDCDPQSRTPVRVTLDSGQAPSIPSAAPQMRELMSRLDQDVFVCESHSLADHDPLTMKPPFDDSFWNGPSLHRATFHGTLAEWSLDALGWLGGFLADLSARQGVTTPLLFTASRS</sequence>
<evidence type="ECO:0000313" key="2">
    <source>
        <dbReference type="EMBL" id="KWW97223.1"/>
    </source>
</evidence>
<evidence type="ECO:0000313" key="3">
    <source>
        <dbReference type="EMBL" id="KWX00942.1"/>
    </source>
</evidence>
<keyword evidence="4" id="KW-1185">Reference proteome</keyword>
<reference evidence="4" key="1">
    <citation type="submission" date="2015-04" db="EMBL/GenBank/DDBJ databases">
        <title>Physiological reanalysis, assessment of diazotrophy, and genome sequences of multiple isolates of Streptomyces thermoautotrophicus.</title>
        <authorList>
            <person name="MacKellar D.C."/>
            <person name="Lieber L."/>
            <person name="Norman J."/>
            <person name="Bolger A."/>
            <person name="Tobin C."/>
            <person name="Murray J.W."/>
            <person name="Chang R."/>
            <person name="Ford T."/>
            <person name="Nguyen P.Q."/>
            <person name="Woodward J."/>
            <person name="Permingeat H."/>
            <person name="Joshi N.S."/>
            <person name="Silver P.A."/>
            <person name="Usadel B."/>
            <person name="Rutherford A.W."/>
            <person name="Friesen M."/>
            <person name="Prell J."/>
        </authorList>
    </citation>
    <scope>NUCLEOTIDE SEQUENCE [LARGE SCALE GENOMIC DNA]</scope>
    <source>
        <strain evidence="4">H1</strain>
    </source>
</reference>
<reference evidence="3" key="2">
    <citation type="submission" date="2015-04" db="EMBL/GenBank/DDBJ databases">
        <title>Physiological reanalysis, assessment of diazotrophy, and genome sequences of multiple isolates of Streptomyces thermoautotrophicus.</title>
        <authorList>
            <person name="MacKellar D.C."/>
            <person name="Lieber L."/>
            <person name="Norman J."/>
            <person name="Bolger A."/>
            <person name="Tobin C."/>
            <person name="Murray J.W."/>
            <person name="Woodward J."/>
            <person name="Friesen M."/>
            <person name="Prell J."/>
        </authorList>
    </citation>
    <scope>NUCLEOTIDE SEQUENCE [LARGE SCALE GENOMIC DNA]</scope>
    <source>
        <strain evidence="3">H1</strain>
    </source>
</reference>
<feature type="region of interest" description="Disordered" evidence="1">
    <location>
        <begin position="1"/>
        <end position="26"/>
    </location>
</feature>
<name>A0A132MU98_9ACTN</name>
<dbReference type="PATRIC" id="fig|1469144.10.peg.2133"/>
<protein>
    <submittedName>
        <fullName evidence="3">Uncharacterized protein</fullName>
    </submittedName>
</protein>